<evidence type="ECO:0000313" key="3">
    <source>
        <dbReference type="EMBL" id="MRH43932.1"/>
    </source>
</evidence>
<dbReference type="PANTHER" id="PTHR45947">
    <property type="entry name" value="SULFOQUINOVOSYL TRANSFERASE SQD2"/>
    <property type="match status" value="1"/>
</dbReference>
<dbReference type="Gene3D" id="3.40.50.2000">
    <property type="entry name" value="Glycogen Phosphorylase B"/>
    <property type="match status" value="2"/>
</dbReference>
<keyword evidence="3" id="KW-0808">Transferase</keyword>
<dbReference type="Proteomes" id="UP000799092">
    <property type="component" value="Unassembled WGS sequence"/>
</dbReference>
<evidence type="ECO:0000259" key="2">
    <source>
        <dbReference type="Pfam" id="PF13439"/>
    </source>
</evidence>
<keyword evidence="4" id="KW-1185">Reference proteome</keyword>
<dbReference type="InterPro" id="IPR001296">
    <property type="entry name" value="Glyco_trans_1"/>
</dbReference>
<name>A0A6A8DRU5_9BACI</name>
<feature type="domain" description="Glycosyl transferase family 1" evidence="1">
    <location>
        <begin position="177"/>
        <end position="346"/>
    </location>
</feature>
<dbReference type="Pfam" id="PF00534">
    <property type="entry name" value="Glycos_transf_1"/>
    <property type="match status" value="1"/>
</dbReference>
<organism evidence="3 4">
    <name type="scientific">Aquibacillus halophilus</name>
    <dbReference type="NCBI Taxonomy" id="930132"/>
    <lineage>
        <taxon>Bacteria</taxon>
        <taxon>Bacillati</taxon>
        <taxon>Bacillota</taxon>
        <taxon>Bacilli</taxon>
        <taxon>Bacillales</taxon>
        <taxon>Bacillaceae</taxon>
        <taxon>Aquibacillus</taxon>
    </lineage>
</organism>
<comment type="caution">
    <text evidence="3">The sequence shown here is derived from an EMBL/GenBank/DDBJ whole genome shotgun (WGS) entry which is preliminary data.</text>
</comment>
<protein>
    <submittedName>
        <fullName evidence="3">Glycosyltransferase</fullName>
    </submittedName>
</protein>
<evidence type="ECO:0000259" key="1">
    <source>
        <dbReference type="Pfam" id="PF00534"/>
    </source>
</evidence>
<proteinExistence type="predicted"/>
<accession>A0A6A8DRU5</accession>
<feature type="domain" description="Glycosyltransferase subfamily 4-like N-terminal" evidence="2">
    <location>
        <begin position="16"/>
        <end position="167"/>
    </location>
</feature>
<gene>
    <name evidence="3" type="ORF">GH741_14915</name>
</gene>
<reference evidence="3" key="1">
    <citation type="submission" date="2019-11" db="EMBL/GenBank/DDBJ databases">
        <authorList>
            <person name="Li J."/>
        </authorList>
    </citation>
    <scope>NUCLEOTIDE SEQUENCE</scope>
    <source>
        <strain evidence="3">B6B</strain>
    </source>
</reference>
<dbReference type="RefSeq" id="WP_153737558.1">
    <property type="nucleotide sequence ID" value="NZ_WJNG01000013.1"/>
</dbReference>
<evidence type="ECO:0000313" key="4">
    <source>
        <dbReference type="Proteomes" id="UP000799092"/>
    </source>
</evidence>
<dbReference type="OrthoDB" id="9803279at2"/>
<dbReference type="Pfam" id="PF13439">
    <property type="entry name" value="Glyco_transf_4"/>
    <property type="match status" value="1"/>
</dbReference>
<sequence>MKKRVSLLTPYLSSSMGGIQNLSYFLFSTLKEQGVDVRAYSGKVDDNEKFKTNTFYSDAANSQLKIGYEIFKASSMANKKEQYDYAIALTWRLGLIAMYFNQRYKIPYIVYVHGNDIYPDKKTRAEKFLIKMVLSNATTIVANSQYTKELAAYYGDFSIEIIHPGIKFQEENIDVDDTSERRLFTISRLEKRKGIDTTLLALQKLVKQNKTYHYYIAGKGPYENKLKDLVRELELDKHVTFLGFISEEEKRDLIKNSNLFVMPSYEIPSEGSVEGFGIVYLEANMYGKFVIGGKSGGISDAVIDGETGLTVNGKEPEEIRGAIEKYFNEIHQQISHQKKCIEWAKKHDWNIIVRQVLELMDR</sequence>
<dbReference type="InterPro" id="IPR028098">
    <property type="entry name" value="Glyco_trans_4-like_N"/>
</dbReference>
<dbReference type="PANTHER" id="PTHR45947:SF14">
    <property type="entry name" value="SLL1723 PROTEIN"/>
    <property type="match status" value="1"/>
</dbReference>
<dbReference type="GO" id="GO:0016757">
    <property type="term" value="F:glycosyltransferase activity"/>
    <property type="evidence" value="ECO:0007669"/>
    <property type="project" value="InterPro"/>
</dbReference>
<dbReference type="InterPro" id="IPR050194">
    <property type="entry name" value="Glycosyltransferase_grp1"/>
</dbReference>
<dbReference type="SUPFAM" id="SSF53756">
    <property type="entry name" value="UDP-Glycosyltransferase/glycogen phosphorylase"/>
    <property type="match status" value="1"/>
</dbReference>
<dbReference type="EMBL" id="WJNG01000013">
    <property type="protein sequence ID" value="MRH43932.1"/>
    <property type="molecule type" value="Genomic_DNA"/>
</dbReference>
<dbReference type="CDD" id="cd03801">
    <property type="entry name" value="GT4_PimA-like"/>
    <property type="match status" value="1"/>
</dbReference>
<dbReference type="AlphaFoldDB" id="A0A6A8DRU5"/>